<evidence type="ECO:0000313" key="2">
    <source>
        <dbReference type="Proteomes" id="UP000251088"/>
    </source>
</evidence>
<dbReference type="InterPro" id="IPR006035">
    <property type="entry name" value="Ureohydrolase"/>
</dbReference>
<dbReference type="GO" id="GO:0046872">
    <property type="term" value="F:metal ion binding"/>
    <property type="evidence" value="ECO:0007669"/>
    <property type="project" value="InterPro"/>
</dbReference>
<dbReference type="InterPro" id="IPR023696">
    <property type="entry name" value="Ureohydrolase_dom_sf"/>
</dbReference>
<organism evidence="1 2">
    <name type="scientific">Klebsiella pneumoniae</name>
    <dbReference type="NCBI Taxonomy" id="573"/>
    <lineage>
        <taxon>Bacteria</taxon>
        <taxon>Pseudomonadati</taxon>
        <taxon>Pseudomonadota</taxon>
        <taxon>Gammaproteobacteria</taxon>
        <taxon>Enterobacterales</taxon>
        <taxon>Enterobacteriaceae</taxon>
        <taxon>Klebsiella/Raoultella group</taxon>
        <taxon>Klebsiella</taxon>
        <taxon>Klebsiella pneumoniae complex</taxon>
    </lineage>
</organism>
<name>A0A2X3CFF6_KLEPN</name>
<dbReference type="EC" id="3.5.3.7" evidence="1"/>
<keyword evidence="1" id="KW-0378">Hydrolase</keyword>
<dbReference type="Pfam" id="PF00491">
    <property type="entry name" value="Arginase"/>
    <property type="match status" value="1"/>
</dbReference>
<evidence type="ECO:0000313" key="1">
    <source>
        <dbReference type="EMBL" id="SQC15662.1"/>
    </source>
</evidence>
<dbReference type="Proteomes" id="UP000251088">
    <property type="component" value="Unassembled WGS sequence"/>
</dbReference>
<dbReference type="Gene3D" id="3.40.800.10">
    <property type="entry name" value="Ureohydrolase domain"/>
    <property type="match status" value="1"/>
</dbReference>
<reference evidence="1 2" key="1">
    <citation type="submission" date="2018-06" db="EMBL/GenBank/DDBJ databases">
        <authorList>
            <consortium name="Pathogen Informatics"/>
            <person name="Doyle S."/>
        </authorList>
    </citation>
    <scope>NUCLEOTIDE SEQUENCE [LARGE SCALE GENOMIC DNA]</scope>
    <source>
        <strain evidence="1 2">NCTC9128</strain>
    </source>
</reference>
<proteinExistence type="predicted"/>
<dbReference type="EMBL" id="UAWN01000012">
    <property type="protein sequence ID" value="SQC15662.1"/>
    <property type="molecule type" value="Genomic_DNA"/>
</dbReference>
<dbReference type="SUPFAM" id="SSF52768">
    <property type="entry name" value="Arginase/deacetylase"/>
    <property type="match status" value="1"/>
</dbReference>
<protein>
    <submittedName>
        <fullName evidence="1">Agmatinase</fullName>
        <ecNumber evidence="1">3.5.3.7</ecNumber>
    </submittedName>
</protein>
<dbReference type="AlphaFoldDB" id="A0A2X3CFF6"/>
<accession>A0A2X3CFF6</accession>
<sequence length="89" mass="10024">MMRLPFIEDLQGLDAAFVGIPLDIGTSQRSGTRYGPRYIRAESVMIRPYNMATAPRRSTRCRWLISAMCRSIPTACSNRCKLSKITTPV</sequence>
<gene>
    <name evidence="1" type="primary">gbh</name>
    <name evidence="1" type="ORF">NCTC9128_03736</name>
</gene>
<dbReference type="GO" id="GO:0047971">
    <property type="term" value="F:guanidinobutyrase activity"/>
    <property type="evidence" value="ECO:0007669"/>
    <property type="project" value="UniProtKB-EC"/>
</dbReference>